<evidence type="ECO:0000313" key="2">
    <source>
        <dbReference type="EMBL" id="NGN92455.1"/>
    </source>
</evidence>
<dbReference type="Proteomes" id="UP000483261">
    <property type="component" value="Unassembled WGS sequence"/>
</dbReference>
<accession>A0A6M1QRM4</accession>
<keyword evidence="1" id="KW-0812">Transmembrane</keyword>
<name>A0A6M1QRM4_9ACTN</name>
<comment type="caution">
    <text evidence="2">The sequence shown here is derived from an EMBL/GenBank/DDBJ whole genome shotgun (WGS) entry which is preliminary data.</text>
</comment>
<dbReference type="AlphaFoldDB" id="A0A6M1QRM4"/>
<dbReference type="RefSeq" id="WP_165110207.1">
    <property type="nucleotide sequence ID" value="NZ_JAALAA010000004.1"/>
</dbReference>
<keyword evidence="3" id="KW-1185">Reference proteome</keyword>
<dbReference type="EMBL" id="JAALAA010000004">
    <property type="protein sequence ID" value="NGN92455.1"/>
    <property type="molecule type" value="Genomic_DNA"/>
</dbReference>
<feature type="transmembrane region" description="Helical" evidence="1">
    <location>
        <begin position="6"/>
        <end position="27"/>
    </location>
</feature>
<evidence type="ECO:0000256" key="1">
    <source>
        <dbReference type="SAM" id="Phobius"/>
    </source>
</evidence>
<gene>
    <name evidence="2" type="ORF">G5C66_06820</name>
</gene>
<keyword evidence="1" id="KW-1133">Transmembrane helix</keyword>
<dbReference type="InterPro" id="IPR031596">
    <property type="entry name" value="MaAIMP_sms"/>
</dbReference>
<evidence type="ECO:0000313" key="3">
    <source>
        <dbReference type="Proteomes" id="UP000483261"/>
    </source>
</evidence>
<dbReference type="Pfam" id="PF16951">
    <property type="entry name" value="MaAIMP_sms"/>
    <property type="match status" value="1"/>
</dbReference>
<protein>
    <submittedName>
        <fullName evidence="2">Methionine/alanine import family NSS transporter small subunit</fullName>
    </submittedName>
</protein>
<keyword evidence="1" id="KW-0472">Membrane</keyword>
<sequence length="43" mass="4677">MSGSAIVMMLVAMLIIWGGLAVAVVNLRRSPDLPHTDEVKRDL</sequence>
<organism evidence="2 3">
    <name type="scientific">Nocardioides turkmenicus</name>
    <dbReference type="NCBI Taxonomy" id="2711220"/>
    <lineage>
        <taxon>Bacteria</taxon>
        <taxon>Bacillati</taxon>
        <taxon>Actinomycetota</taxon>
        <taxon>Actinomycetes</taxon>
        <taxon>Propionibacteriales</taxon>
        <taxon>Nocardioidaceae</taxon>
        <taxon>Nocardioides</taxon>
    </lineage>
</organism>
<reference evidence="2 3" key="1">
    <citation type="submission" date="2020-02" db="EMBL/GenBank/DDBJ databases">
        <title>Whole-genome analyses of novel actinobacteria.</title>
        <authorList>
            <person name="Sahin N."/>
        </authorList>
    </citation>
    <scope>NUCLEOTIDE SEQUENCE [LARGE SCALE GENOMIC DNA]</scope>
    <source>
        <strain evidence="2 3">KC13</strain>
    </source>
</reference>
<dbReference type="NCBIfam" id="NF033493">
    <property type="entry name" value="MetS_like_NSS"/>
    <property type="match status" value="1"/>
</dbReference>
<proteinExistence type="predicted"/>